<dbReference type="CDD" id="cd23254">
    <property type="entry name" value="Kitaviridae_RdRp"/>
    <property type="match status" value="1"/>
</dbReference>
<evidence type="ECO:0000256" key="2">
    <source>
        <dbReference type="ARBA" id="ARBA00022695"/>
    </source>
</evidence>
<dbReference type="InterPro" id="IPR001788">
    <property type="entry name" value="RNA-dep_RNA_pol_alsuvir"/>
</dbReference>
<organism evidence="5">
    <name type="scientific">Ohio negev-like virus 2</name>
    <dbReference type="NCBI Taxonomy" id="2789605"/>
    <lineage>
        <taxon>Viruses</taxon>
        <taxon>Riboviria</taxon>
        <taxon>Negevirus</taxon>
    </lineage>
</organism>
<keyword evidence="5" id="KW-0696">RNA-directed RNA polymerase</keyword>
<dbReference type="EMBL" id="MT757482">
    <property type="protein sequence ID" value="QPN36937.1"/>
    <property type="molecule type" value="Genomic_RNA"/>
</dbReference>
<reference evidence="5" key="1">
    <citation type="submission" date="2020-07" db="EMBL/GenBank/DDBJ databases">
        <authorList>
            <person name="Guo L."/>
            <person name="Lu X."/>
            <person name="Guo D."/>
        </authorList>
    </citation>
    <scope>NUCLEOTIDE SEQUENCE</scope>
    <source>
        <strain evidence="5">USdp-2</strain>
    </source>
</reference>
<dbReference type="Pfam" id="PF00978">
    <property type="entry name" value="RdRP_2"/>
    <property type="match status" value="1"/>
</dbReference>
<evidence type="ECO:0000313" key="5">
    <source>
        <dbReference type="EMBL" id="QPN36937.1"/>
    </source>
</evidence>
<dbReference type="SUPFAM" id="SSF56672">
    <property type="entry name" value="DNA/RNA polymerases"/>
    <property type="match status" value="1"/>
</dbReference>
<keyword evidence="2" id="KW-0548">Nucleotidyltransferase</keyword>
<protein>
    <submittedName>
        <fullName evidence="5">RNA-dependent RNA polymerase</fullName>
    </submittedName>
</protein>
<evidence type="ECO:0000259" key="4">
    <source>
        <dbReference type="PROSITE" id="PS50507"/>
    </source>
</evidence>
<proteinExistence type="predicted"/>
<dbReference type="GO" id="GO:0003968">
    <property type="term" value="F:RNA-directed RNA polymerase activity"/>
    <property type="evidence" value="ECO:0007669"/>
    <property type="project" value="UniProtKB-KW"/>
</dbReference>
<dbReference type="InterPro" id="IPR007094">
    <property type="entry name" value="RNA-dir_pol_PSvirus"/>
</dbReference>
<accession>A0A7T1LYR4</accession>
<feature type="domain" description="RdRp catalytic" evidence="4">
    <location>
        <begin position="335"/>
        <end position="448"/>
    </location>
</feature>
<dbReference type="PROSITE" id="PS50507">
    <property type="entry name" value="RDRP_SSRNA_POS"/>
    <property type="match status" value="1"/>
</dbReference>
<keyword evidence="1" id="KW-0808">Transferase</keyword>
<keyword evidence="3" id="KW-0693">Viral RNA replication</keyword>
<evidence type="ECO:0000256" key="1">
    <source>
        <dbReference type="ARBA" id="ARBA00022679"/>
    </source>
</evidence>
<dbReference type="GO" id="GO:0039694">
    <property type="term" value="P:viral RNA genome replication"/>
    <property type="evidence" value="ECO:0007669"/>
    <property type="project" value="InterPro"/>
</dbReference>
<dbReference type="GO" id="GO:0003723">
    <property type="term" value="F:RNA binding"/>
    <property type="evidence" value="ECO:0007669"/>
    <property type="project" value="InterPro"/>
</dbReference>
<evidence type="ECO:0000256" key="3">
    <source>
        <dbReference type="ARBA" id="ARBA00022953"/>
    </source>
</evidence>
<dbReference type="GO" id="GO:0006351">
    <property type="term" value="P:DNA-templated transcription"/>
    <property type="evidence" value="ECO:0007669"/>
    <property type="project" value="InterPro"/>
</dbReference>
<sequence length="582" mass="67012">MKKIRKEVSLGYTHVRLNRDIRAKLTRPDIREIFSKVRDMGLFIASDEYVPSVDVLLNKHGIRTIPNARPMGWGIKIEVTNSFPMIMSDRETSIVADINMVLNKIFGANIMVDKSLDSYSIHNSDATIVMEDVTMTRIRGVYHSPKYNCMRPVIRSTCPPVRMYTARESILAIAKRNKNVPELATLNDPIRTGKCLLNSFVVTYMKNFKNYPLIRVDYDGIVEWLMTQNTDVAEKIIPKFDLHRSDLTEFSLSIKRKPKPALNADTCLAYTALQTICFSEKFVNAIYCVIFREIRDRVLDGLKSKFKIFTNKSPHEFSGDITRVLDVSDIEKDNVNVLELDISKYDKSQNQVTLEYECELMRYFGVPEEFVQLWFNMHFRTRLVDRANGVSTRVAYQRKSGDASTFIGNTLFLMAVVARELDHFPIKVGLFAGDDSLIVLKTSKAFRMDTESFSMKYNLEVKQLVFKRSLYFCSKFLVHDGHRWVLVPDPVKIFVKLGRTDLRNADHVEEFRRSVADLVYPYISFAVCDKVASALCDRYDLDCNIAHLLHSFCGFCESAGFNKLFYSLPGDVLLTEKTFYKE</sequence>
<name>A0A7T1LYR4_9VIRU</name>
<dbReference type="InterPro" id="IPR043502">
    <property type="entry name" value="DNA/RNA_pol_sf"/>
</dbReference>